<evidence type="ECO:0000259" key="5">
    <source>
        <dbReference type="Pfam" id="PF00092"/>
    </source>
</evidence>
<gene>
    <name evidence="6" type="ORF">GCK32_005402</name>
</gene>
<accession>A0AAN8G831</accession>
<evidence type="ECO:0000256" key="3">
    <source>
        <dbReference type="ARBA" id="ARBA00023004"/>
    </source>
</evidence>
<feature type="domain" description="VWFA" evidence="5">
    <location>
        <begin position="334"/>
        <end position="434"/>
    </location>
</feature>
<name>A0AAN8G831_TRICO</name>
<evidence type="ECO:0000256" key="2">
    <source>
        <dbReference type="ARBA" id="ARBA00022723"/>
    </source>
</evidence>
<evidence type="ECO:0000256" key="4">
    <source>
        <dbReference type="PIRSR" id="PIRSR604294-1"/>
    </source>
</evidence>
<dbReference type="InterPro" id="IPR002035">
    <property type="entry name" value="VWF_A"/>
</dbReference>
<dbReference type="SUPFAM" id="SSF53300">
    <property type="entry name" value="vWA-like"/>
    <property type="match status" value="1"/>
</dbReference>
<dbReference type="GO" id="GO:0046872">
    <property type="term" value="F:metal ion binding"/>
    <property type="evidence" value="ECO:0007669"/>
    <property type="project" value="UniProtKB-KW"/>
</dbReference>
<dbReference type="InterPro" id="IPR036465">
    <property type="entry name" value="vWFA_dom_sf"/>
</dbReference>
<dbReference type="GO" id="GO:0016702">
    <property type="term" value="F:oxidoreductase activity, acting on single donors with incorporation of molecular oxygen, incorporation of two atoms of oxygen"/>
    <property type="evidence" value="ECO:0007669"/>
    <property type="project" value="InterPro"/>
</dbReference>
<dbReference type="InterPro" id="IPR004294">
    <property type="entry name" value="Carotenoid_Oase"/>
</dbReference>
<dbReference type="PANTHER" id="PTHR31024:SF3">
    <property type="entry name" value="C-TYPE LECTIN-RELATED"/>
    <property type="match status" value="1"/>
</dbReference>
<proteinExistence type="inferred from homology"/>
<dbReference type="Pfam" id="PF00092">
    <property type="entry name" value="VWA"/>
    <property type="match status" value="1"/>
</dbReference>
<comment type="similarity">
    <text evidence="1">Belongs to the carotenoid oxygenase family.</text>
</comment>
<sequence length="520" mass="58320">MSKSFNDCMYWDKNLGVNVILFDRIKKKRVERKVTSDAFFVFHHANSYEKDGFLVLDYAKILSPGNFDDLLLEHMRTGGFRSKKSGFKPFLHRMIVPLNVDGESKPGDNLLSSCKFAGDCQAVLQKDGSIHCIDMKICDISLEFPRYCYDLNMCDYRYVVKVDLKDGTSKVWCKDAEDQLCGEPILVNKPGYSREDEGVLIVPVITCRESDRPYVVVLDAETMEERARFVVPQSRIPLGLLRLSCGQGDYEWPIQETTSTYYAWTTEPGSTTTQSTSAFTSTQSWTSAQPWNPTSAPSPIVDQCTCTDKNIWLDIYFVMDASFAMTSPGFDGYDLTQWQSTMDMLSNMDLPFSGSRGTNIEAGIRIAAERFGSAEHRVNAQKVIVIVASAYETGKYSDPTEVADTFKEDGGIIITVEYVQEHGAVVPKLGNLSSPGPYQFTNRFGNLTNEDLRQAFCKANCFCPTNYDPFTWGDTVPHGGCYRTIPLTAIQLLANNNCRKQHNGTLAKVESRDKSLFLAS</sequence>
<comment type="cofactor">
    <cofactor evidence="4">
        <name>Fe(2+)</name>
        <dbReference type="ChEBI" id="CHEBI:29033"/>
    </cofactor>
    <text evidence="4">Binds 1 Fe(2+) ion per subunit.</text>
</comment>
<keyword evidence="7" id="KW-1185">Reference proteome</keyword>
<evidence type="ECO:0000256" key="1">
    <source>
        <dbReference type="ARBA" id="ARBA00006787"/>
    </source>
</evidence>
<feature type="binding site" evidence="4">
    <location>
        <position position="43"/>
    </location>
    <ligand>
        <name>Fe cation</name>
        <dbReference type="ChEBI" id="CHEBI:24875"/>
        <note>catalytic</note>
    </ligand>
</feature>
<evidence type="ECO:0000313" key="6">
    <source>
        <dbReference type="EMBL" id="KAK5983083.1"/>
    </source>
</evidence>
<dbReference type="EMBL" id="WIXE01004384">
    <property type="protein sequence ID" value="KAK5983083.1"/>
    <property type="molecule type" value="Genomic_DNA"/>
</dbReference>
<dbReference type="Gene3D" id="3.40.50.410">
    <property type="entry name" value="von Willebrand factor, type A domain"/>
    <property type="match status" value="1"/>
</dbReference>
<protein>
    <recommendedName>
        <fullName evidence="5">VWFA domain-containing protein</fullName>
    </recommendedName>
</protein>
<dbReference type="PANTHER" id="PTHR31024">
    <property type="entry name" value="C-TYPE LECTIN"/>
    <property type="match status" value="1"/>
</dbReference>
<keyword evidence="3 4" id="KW-0408">Iron</keyword>
<organism evidence="6 7">
    <name type="scientific">Trichostrongylus colubriformis</name>
    <name type="common">Black scour worm</name>
    <dbReference type="NCBI Taxonomy" id="6319"/>
    <lineage>
        <taxon>Eukaryota</taxon>
        <taxon>Metazoa</taxon>
        <taxon>Ecdysozoa</taxon>
        <taxon>Nematoda</taxon>
        <taxon>Chromadorea</taxon>
        <taxon>Rhabditida</taxon>
        <taxon>Rhabditina</taxon>
        <taxon>Rhabditomorpha</taxon>
        <taxon>Strongyloidea</taxon>
        <taxon>Trichostrongylidae</taxon>
        <taxon>Trichostrongylus</taxon>
    </lineage>
</organism>
<reference evidence="6 7" key="1">
    <citation type="submission" date="2019-10" db="EMBL/GenBank/DDBJ databases">
        <title>Assembly and Annotation for the nematode Trichostrongylus colubriformis.</title>
        <authorList>
            <person name="Martin J."/>
        </authorList>
    </citation>
    <scope>NUCLEOTIDE SEQUENCE [LARGE SCALE GENOMIC DNA]</scope>
    <source>
        <strain evidence="6">G859</strain>
        <tissue evidence="6">Whole worm</tissue>
    </source>
</reference>
<comment type="caution">
    <text evidence="6">The sequence shown here is derived from an EMBL/GenBank/DDBJ whole genome shotgun (WGS) entry which is preliminary data.</text>
</comment>
<dbReference type="Pfam" id="PF03055">
    <property type="entry name" value="RPE65"/>
    <property type="match status" value="1"/>
</dbReference>
<dbReference type="AlphaFoldDB" id="A0AAN8G831"/>
<evidence type="ECO:0000313" key="7">
    <source>
        <dbReference type="Proteomes" id="UP001331761"/>
    </source>
</evidence>
<keyword evidence="2 4" id="KW-0479">Metal-binding</keyword>
<dbReference type="Proteomes" id="UP001331761">
    <property type="component" value="Unassembled WGS sequence"/>
</dbReference>